<evidence type="ECO:0000256" key="13">
    <source>
        <dbReference type="SAM" id="MobiDB-lite"/>
    </source>
</evidence>
<evidence type="ECO:0000256" key="10">
    <source>
        <dbReference type="ARBA" id="ARBA00023180"/>
    </source>
</evidence>
<dbReference type="Pfam" id="PF21222">
    <property type="entry name" value="Lamp2_2nd"/>
    <property type="match status" value="1"/>
</dbReference>
<dbReference type="GeneTree" id="ENSGT00950000182899"/>
<keyword evidence="9 12" id="KW-1015">Disulfide bond</keyword>
<keyword evidence="11 12" id="KW-0458">Lysosome</keyword>
<evidence type="ECO:0000256" key="9">
    <source>
        <dbReference type="ARBA" id="ARBA00023157"/>
    </source>
</evidence>
<dbReference type="Ensembl" id="ENSDCDT00010054752.1">
    <property type="protein sequence ID" value="ENSDCDP00010044645.1"/>
    <property type="gene ID" value="ENSDCDG00010027603.1"/>
</dbReference>
<feature type="compositionally biased region" description="Low complexity" evidence="13">
    <location>
        <begin position="79"/>
        <end position="106"/>
    </location>
</feature>
<evidence type="ECO:0000313" key="18">
    <source>
        <dbReference type="Proteomes" id="UP000694580"/>
    </source>
</evidence>
<dbReference type="PANTHER" id="PTHR11506">
    <property type="entry name" value="LYSOSOME-ASSOCIATED MEMBRANE GLYCOPROTEIN"/>
    <property type="match status" value="1"/>
</dbReference>
<evidence type="ECO:0000259" key="15">
    <source>
        <dbReference type="Pfam" id="PF01299"/>
    </source>
</evidence>
<feature type="domain" description="Lysosome-associated membrane glycoprotein 2-like luminal" evidence="15">
    <location>
        <begin position="115"/>
        <end position="254"/>
    </location>
</feature>
<dbReference type="Proteomes" id="UP000694580">
    <property type="component" value="Chromosome 18"/>
</dbReference>
<reference evidence="17 18" key="1">
    <citation type="submission" date="2020-06" db="EMBL/GenBank/DDBJ databases">
        <authorList>
            <consortium name="Wellcome Sanger Institute Data Sharing"/>
        </authorList>
    </citation>
    <scope>NUCLEOTIDE SEQUENCE [LARGE SCALE GENOMIC DNA]</scope>
</reference>
<comment type="similarity">
    <text evidence="12">Belongs to the LAMP family.</text>
</comment>
<name>A0AAY4DGJ1_9TELE</name>
<dbReference type="Pfam" id="PF01299">
    <property type="entry name" value="Lamp2-like_luminal"/>
    <property type="match status" value="1"/>
</dbReference>
<feature type="transmembrane region" description="Helical" evidence="14">
    <location>
        <begin position="272"/>
        <end position="295"/>
    </location>
</feature>
<dbReference type="GO" id="GO:0009267">
    <property type="term" value="P:cellular response to starvation"/>
    <property type="evidence" value="ECO:0007669"/>
    <property type="project" value="TreeGrafter"/>
</dbReference>
<gene>
    <name evidence="17" type="primary">LAMP2</name>
</gene>
<keyword evidence="4 12" id="KW-0812">Transmembrane</keyword>
<keyword evidence="10" id="KW-0325">Glycoprotein</keyword>
<evidence type="ECO:0000259" key="16">
    <source>
        <dbReference type="Pfam" id="PF21222"/>
    </source>
</evidence>
<comment type="caution">
    <text evidence="12">Lacks conserved residue(s) required for the propagation of feature annotation.</text>
</comment>
<dbReference type="PANTHER" id="PTHR11506:SF6">
    <property type="entry name" value="LYSOSOME-ASSOCIATED MEMBRANE GLYCOPROTEIN 2"/>
    <property type="match status" value="1"/>
</dbReference>
<dbReference type="GO" id="GO:0097352">
    <property type="term" value="P:autophagosome maturation"/>
    <property type="evidence" value="ECO:0007669"/>
    <property type="project" value="TreeGrafter"/>
</dbReference>
<evidence type="ECO:0000256" key="6">
    <source>
        <dbReference type="ARBA" id="ARBA00022753"/>
    </source>
</evidence>
<evidence type="ECO:0000256" key="8">
    <source>
        <dbReference type="ARBA" id="ARBA00023136"/>
    </source>
</evidence>
<dbReference type="PROSITE" id="PS51407">
    <property type="entry name" value="LAMP_3"/>
    <property type="match status" value="1"/>
</dbReference>
<evidence type="ECO:0000256" key="3">
    <source>
        <dbReference type="ARBA" id="ARBA00022475"/>
    </source>
</evidence>
<dbReference type="InterPro" id="IPR002000">
    <property type="entry name" value="Lysosome-assoc_membr_glycop"/>
</dbReference>
<evidence type="ECO:0000256" key="7">
    <source>
        <dbReference type="ARBA" id="ARBA00022989"/>
    </source>
</evidence>
<reference evidence="17" key="3">
    <citation type="submission" date="2025-09" db="UniProtKB">
        <authorList>
            <consortium name="Ensembl"/>
        </authorList>
    </citation>
    <scope>IDENTIFICATION</scope>
</reference>
<evidence type="ECO:0000256" key="2">
    <source>
        <dbReference type="ARBA" id="ARBA00004530"/>
    </source>
</evidence>
<evidence type="ECO:0008006" key="19">
    <source>
        <dbReference type="Google" id="ProtNLM"/>
    </source>
</evidence>
<dbReference type="Gene3D" id="2.40.160.110">
    <property type="match status" value="1"/>
</dbReference>
<proteinExistence type="inferred from homology"/>
<protein>
    <recommendedName>
        <fullName evidence="19">Lysosome-associated membrane glycoprotein 2</fullName>
    </recommendedName>
</protein>
<keyword evidence="6" id="KW-0967">Endosome</keyword>
<feature type="region of interest" description="Disordered" evidence="13">
    <location>
        <begin position="79"/>
        <end position="122"/>
    </location>
</feature>
<dbReference type="GO" id="GO:0061740">
    <property type="term" value="P:protein targeting to lysosome involved in chaperone-mediated autophagy"/>
    <property type="evidence" value="ECO:0007669"/>
    <property type="project" value="TreeGrafter"/>
</dbReference>
<evidence type="ECO:0000256" key="1">
    <source>
        <dbReference type="ARBA" id="ARBA00004251"/>
    </source>
</evidence>
<comment type="subcellular location">
    <subcellularLocation>
        <location evidence="1">Cell membrane</location>
        <topology evidence="1">Single-pass type I membrane protein</topology>
    </subcellularLocation>
    <subcellularLocation>
        <location evidence="2">Endosome membrane</location>
        <topology evidence="2">Single-pass type I membrane protein</topology>
    </subcellularLocation>
    <subcellularLocation>
        <location evidence="12">Lysosome membrane</location>
        <topology evidence="12">Single-pass type I membrane protein</topology>
    </subcellularLocation>
</comment>
<dbReference type="GO" id="GO:0005886">
    <property type="term" value="C:plasma membrane"/>
    <property type="evidence" value="ECO:0007669"/>
    <property type="project" value="UniProtKB-SubCell"/>
</dbReference>
<keyword evidence="18" id="KW-1185">Reference proteome</keyword>
<keyword evidence="8 12" id="KW-0472">Membrane</keyword>
<evidence type="ECO:0000256" key="11">
    <source>
        <dbReference type="ARBA" id="ARBA00023228"/>
    </source>
</evidence>
<dbReference type="GO" id="GO:0005765">
    <property type="term" value="C:lysosomal membrane"/>
    <property type="evidence" value="ECO:0007669"/>
    <property type="project" value="UniProtKB-SubCell"/>
</dbReference>
<keyword evidence="7 14" id="KW-1133">Transmembrane helix</keyword>
<dbReference type="AlphaFoldDB" id="A0AAY4DGJ1"/>
<dbReference type="GO" id="GO:0000421">
    <property type="term" value="C:autophagosome membrane"/>
    <property type="evidence" value="ECO:0007669"/>
    <property type="project" value="TreeGrafter"/>
</dbReference>
<evidence type="ECO:0000313" key="17">
    <source>
        <dbReference type="Ensembl" id="ENSDCDP00010044645.1"/>
    </source>
</evidence>
<dbReference type="PRINTS" id="PR00336">
    <property type="entry name" value="LYSASSOCTDMP"/>
</dbReference>
<evidence type="ECO:0000256" key="4">
    <source>
        <dbReference type="ARBA" id="ARBA00022692"/>
    </source>
</evidence>
<accession>A0AAY4DGJ1</accession>
<dbReference type="InterPro" id="IPR048528">
    <property type="entry name" value="Lamp2-like_luminal"/>
</dbReference>
<feature type="domain" description="Lysosome-associated membrane glycoprotein 2-like transmembrane" evidence="16">
    <location>
        <begin position="274"/>
        <end position="305"/>
    </location>
</feature>
<dbReference type="GO" id="GO:0031902">
    <property type="term" value="C:late endosome membrane"/>
    <property type="evidence" value="ECO:0007669"/>
    <property type="project" value="TreeGrafter"/>
</dbReference>
<evidence type="ECO:0000256" key="5">
    <source>
        <dbReference type="ARBA" id="ARBA00022729"/>
    </source>
</evidence>
<dbReference type="FunFam" id="2.40.160.110:FF:000001">
    <property type="entry name" value="lysosome-associated membrane glycoprotein 2 isoform X2"/>
    <property type="match status" value="1"/>
</dbReference>
<evidence type="ECO:0000256" key="14">
    <source>
        <dbReference type="SAM" id="Phobius"/>
    </source>
</evidence>
<keyword evidence="3" id="KW-1003">Cell membrane</keyword>
<keyword evidence="5" id="KW-0732">Signal</keyword>
<organism evidence="17 18">
    <name type="scientific">Denticeps clupeoides</name>
    <name type="common">denticle herring</name>
    <dbReference type="NCBI Taxonomy" id="299321"/>
    <lineage>
        <taxon>Eukaryota</taxon>
        <taxon>Metazoa</taxon>
        <taxon>Chordata</taxon>
        <taxon>Craniata</taxon>
        <taxon>Vertebrata</taxon>
        <taxon>Euteleostomi</taxon>
        <taxon>Actinopterygii</taxon>
        <taxon>Neopterygii</taxon>
        <taxon>Teleostei</taxon>
        <taxon>Clupei</taxon>
        <taxon>Clupeiformes</taxon>
        <taxon>Denticipitoidei</taxon>
        <taxon>Denticipitidae</taxon>
        <taxon>Denticeps</taxon>
    </lineage>
</organism>
<reference evidence="17" key="2">
    <citation type="submission" date="2025-08" db="UniProtKB">
        <authorList>
            <consortium name="Ensembl"/>
        </authorList>
    </citation>
    <scope>IDENTIFICATION</scope>
</reference>
<dbReference type="InterPro" id="IPR048524">
    <property type="entry name" value="Lamp2-like_TM"/>
</dbReference>
<sequence>MDSLACNMSLCSKGTLCATQLNVTSAAPASLTTGAAKDTTTIQTSASPNTTTAAATTIPLTTANATTLTTHNTTITTTQAHTTHGNTSSHAPTTHSTTHASTTSTVPTPPPLPQPSTGEYRVNQTDNSTCLMANMGLQISYKQGETFESVNLEPNGTTASGNCGKNNSESSLTLHSPIISILFVFKNVSSKFWLHSFNATVKRSGVDFSDGNLNLSLWKASFGSSYMCRKEQSYNITDTLVLHTFDLRIQPFAVVNDRFSTAYECAVDDTSILIPIIVGASLAGLILIVVIAYAIGRRKTYVGYQTL</sequence>
<evidence type="ECO:0000256" key="12">
    <source>
        <dbReference type="PROSITE-ProRule" id="PRU00740"/>
    </source>
</evidence>
<feature type="disulfide bond" evidence="12">
    <location>
        <begin position="228"/>
        <end position="265"/>
    </location>
</feature>